<dbReference type="PROSITE" id="PS51462">
    <property type="entry name" value="NUDIX"/>
    <property type="match status" value="1"/>
</dbReference>
<comment type="similarity">
    <text evidence="2 5">Belongs to the Nudix hydrolase family.</text>
</comment>
<dbReference type="AlphaFoldDB" id="A0A506Y3N7"/>
<dbReference type="InterPro" id="IPR015797">
    <property type="entry name" value="NUDIX_hydrolase-like_dom_sf"/>
</dbReference>
<dbReference type="PRINTS" id="PR00502">
    <property type="entry name" value="NUDIXFAMILY"/>
</dbReference>
<evidence type="ECO:0000256" key="1">
    <source>
        <dbReference type="ARBA" id="ARBA00001946"/>
    </source>
</evidence>
<keyword evidence="3 5" id="KW-0378">Hydrolase</keyword>
<evidence type="ECO:0000256" key="2">
    <source>
        <dbReference type="ARBA" id="ARBA00005582"/>
    </source>
</evidence>
<reference evidence="7 8" key="1">
    <citation type="submission" date="2019-06" db="EMBL/GenBank/DDBJ databases">
        <authorList>
            <person name="Li F."/>
        </authorList>
    </citation>
    <scope>NUCLEOTIDE SEQUENCE [LARGE SCALE GENOMIC DNA]</scope>
    <source>
        <strain evidence="7 8">10F1D-1</strain>
    </source>
</reference>
<organism evidence="7 8">
    <name type="scientific">Schumannella soli</name>
    <dbReference type="NCBI Taxonomy" id="2590779"/>
    <lineage>
        <taxon>Bacteria</taxon>
        <taxon>Bacillati</taxon>
        <taxon>Actinomycetota</taxon>
        <taxon>Actinomycetes</taxon>
        <taxon>Micrococcales</taxon>
        <taxon>Microbacteriaceae</taxon>
        <taxon>Schumannella</taxon>
    </lineage>
</organism>
<dbReference type="OrthoDB" id="9804442at2"/>
<evidence type="ECO:0000256" key="5">
    <source>
        <dbReference type="RuleBase" id="RU003476"/>
    </source>
</evidence>
<dbReference type="Proteomes" id="UP000316252">
    <property type="component" value="Unassembled WGS sequence"/>
</dbReference>
<comment type="cofactor">
    <cofactor evidence="1">
        <name>Mg(2+)</name>
        <dbReference type="ChEBI" id="CHEBI:18420"/>
    </cofactor>
</comment>
<dbReference type="PANTHER" id="PTHR43046:SF12">
    <property type="entry name" value="GDP-MANNOSE MANNOSYL HYDROLASE"/>
    <property type="match status" value="1"/>
</dbReference>
<dbReference type="SUPFAM" id="SSF55811">
    <property type="entry name" value="Nudix"/>
    <property type="match status" value="1"/>
</dbReference>
<accession>A0A506Y3N7</accession>
<dbReference type="InterPro" id="IPR020084">
    <property type="entry name" value="NUDIX_hydrolase_CS"/>
</dbReference>
<dbReference type="InterPro" id="IPR000086">
    <property type="entry name" value="NUDIX_hydrolase_dom"/>
</dbReference>
<dbReference type="CDD" id="cd04685">
    <property type="entry name" value="NUDIX_Hydrolase"/>
    <property type="match status" value="1"/>
</dbReference>
<keyword evidence="4" id="KW-0460">Magnesium</keyword>
<dbReference type="InterPro" id="IPR020476">
    <property type="entry name" value="Nudix_hydrolase"/>
</dbReference>
<dbReference type="PANTHER" id="PTHR43046">
    <property type="entry name" value="GDP-MANNOSE MANNOSYL HYDROLASE"/>
    <property type="match status" value="1"/>
</dbReference>
<keyword evidence="8" id="KW-1185">Reference proteome</keyword>
<dbReference type="RefSeq" id="WP_141163566.1">
    <property type="nucleotide sequence ID" value="NZ_VHQG01000002.1"/>
</dbReference>
<evidence type="ECO:0000256" key="4">
    <source>
        <dbReference type="ARBA" id="ARBA00022842"/>
    </source>
</evidence>
<evidence type="ECO:0000256" key="3">
    <source>
        <dbReference type="ARBA" id="ARBA00022801"/>
    </source>
</evidence>
<feature type="domain" description="Nudix hydrolase" evidence="6">
    <location>
        <begin position="3"/>
        <end position="144"/>
    </location>
</feature>
<gene>
    <name evidence="7" type="ORF">FJ657_10460</name>
</gene>
<protein>
    <submittedName>
        <fullName evidence="7">NUDIX domain-containing protein</fullName>
    </submittedName>
</protein>
<evidence type="ECO:0000259" key="6">
    <source>
        <dbReference type="PROSITE" id="PS51462"/>
    </source>
</evidence>
<sequence length="155" mass="17801">MTRLRRTSRILVVDDRDRVLLFLTRAPDSSGFARWMTPGGGVEGDETHGEAAVRELWEETGLRDAVLTGPIWSLDFDVTWDEADHDRGHAEYYALRTDTFAPANDNWTDDERVDLEQHRWWSVDELAATDEPYEPEGLPELVRRTIASLGRETED</sequence>
<dbReference type="GO" id="GO:0016787">
    <property type="term" value="F:hydrolase activity"/>
    <property type="evidence" value="ECO:0007669"/>
    <property type="project" value="UniProtKB-KW"/>
</dbReference>
<evidence type="ECO:0000313" key="7">
    <source>
        <dbReference type="EMBL" id="TPW76210.1"/>
    </source>
</evidence>
<dbReference type="Gene3D" id="3.90.79.10">
    <property type="entry name" value="Nucleoside Triphosphate Pyrophosphohydrolase"/>
    <property type="match status" value="1"/>
</dbReference>
<proteinExistence type="inferred from homology"/>
<name>A0A506Y3N7_9MICO</name>
<evidence type="ECO:0000313" key="8">
    <source>
        <dbReference type="Proteomes" id="UP000316252"/>
    </source>
</evidence>
<dbReference type="PROSITE" id="PS00893">
    <property type="entry name" value="NUDIX_BOX"/>
    <property type="match status" value="1"/>
</dbReference>
<dbReference type="EMBL" id="VHQG01000002">
    <property type="protein sequence ID" value="TPW76210.1"/>
    <property type="molecule type" value="Genomic_DNA"/>
</dbReference>
<comment type="caution">
    <text evidence="7">The sequence shown here is derived from an EMBL/GenBank/DDBJ whole genome shotgun (WGS) entry which is preliminary data.</text>
</comment>
<dbReference type="Pfam" id="PF00293">
    <property type="entry name" value="NUDIX"/>
    <property type="match status" value="1"/>
</dbReference>